<dbReference type="InterPro" id="IPR016181">
    <property type="entry name" value="Acyl_CoA_acyltransferase"/>
</dbReference>
<dbReference type="Proteomes" id="UP000662770">
    <property type="component" value="Chromosome"/>
</dbReference>
<feature type="domain" description="N-acetyltransferase" evidence="1">
    <location>
        <begin position="1"/>
        <end position="160"/>
    </location>
</feature>
<protein>
    <submittedName>
        <fullName evidence="2">GNAT family N-acetyltransferase</fullName>
    </submittedName>
</protein>
<name>A0ABX7QS45_9GAMM</name>
<sequence length="160" mass="18188">MDIIKASLADVPRMLAIYQHARQFMAANGNAQQWGDGYPAQAQLEQDIAKGHSYLCVDNGTVIATFYFAIEEEPTYQMIEDGTWLNARPYGVLHRIAVQSDKKGIATFCLNWCFELVGNMRIDTHEQNLPMRRVLEKLGYQYCGVIYVRDGSARLAYQKS</sequence>
<dbReference type="Pfam" id="PF00583">
    <property type="entry name" value="Acetyltransf_1"/>
    <property type="match status" value="1"/>
</dbReference>
<dbReference type="InterPro" id="IPR000182">
    <property type="entry name" value="GNAT_dom"/>
</dbReference>
<organism evidence="2 3">
    <name type="scientific">Shewanella avicenniae</name>
    <dbReference type="NCBI Taxonomy" id="2814294"/>
    <lineage>
        <taxon>Bacteria</taxon>
        <taxon>Pseudomonadati</taxon>
        <taxon>Pseudomonadota</taxon>
        <taxon>Gammaproteobacteria</taxon>
        <taxon>Alteromonadales</taxon>
        <taxon>Shewanellaceae</taxon>
        <taxon>Shewanella</taxon>
    </lineage>
</organism>
<dbReference type="PROSITE" id="PS51186">
    <property type="entry name" value="GNAT"/>
    <property type="match status" value="1"/>
</dbReference>
<dbReference type="RefSeq" id="WP_207355428.1">
    <property type="nucleotide sequence ID" value="NZ_CP071503.1"/>
</dbReference>
<dbReference type="SUPFAM" id="SSF55729">
    <property type="entry name" value="Acyl-CoA N-acyltransferases (Nat)"/>
    <property type="match status" value="1"/>
</dbReference>
<gene>
    <name evidence="2" type="ORF">JYB87_02945</name>
</gene>
<evidence type="ECO:0000259" key="1">
    <source>
        <dbReference type="PROSITE" id="PS51186"/>
    </source>
</evidence>
<reference evidence="2 3" key="1">
    <citation type="submission" date="2021-03" db="EMBL/GenBank/DDBJ databases">
        <title>Novel species identification of genus Shewanella.</title>
        <authorList>
            <person name="Liu G."/>
            <person name="Zhang Q."/>
        </authorList>
    </citation>
    <scope>NUCLEOTIDE SEQUENCE [LARGE SCALE GENOMIC DNA]</scope>
    <source>
        <strain evidence="2 3">FJAT-51800</strain>
    </source>
</reference>
<dbReference type="EMBL" id="CP071503">
    <property type="protein sequence ID" value="QSX34224.1"/>
    <property type="molecule type" value="Genomic_DNA"/>
</dbReference>
<proteinExistence type="predicted"/>
<evidence type="ECO:0000313" key="2">
    <source>
        <dbReference type="EMBL" id="QSX34224.1"/>
    </source>
</evidence>
<evidence type="ECO:0000313" key="3">
    <source>
        <dbReference type="Proteomes" id="UP000662770"/>
    </source>
</evidence>
<keyword evidence="3" id="KW-1185">Reference proteome</keyword>
<dbReference type="Gene3D" id="3.40.630.30">
    <property type="match status" value="1"/>
</dbReference>
<accession>A0ABX7QS45</accession>